<dbReference type="GO" id="GO:0030788">
    <property type="term" value="F:precorrin-2 C20-methyltransferase activity"/>
    <property type="evidence" value="ECO:0007669"/>
    <property type="project" value="InterPro"/>
</dbReference>
<dbReference type="CDD" id="cd11646">
    <property type="entry name" value="Precorrin_3B_C17_MT"/>
    <property type="match status" value="1"/>
</dbReference>
<comment type="pathway">
    <text evidence="1">Cofactor biosynthesis; adenosylcobalamin biosynthesis.</text>
</comment>
<evidence type="ECO:0000256" key="6">
    <source>
        <dbReference type="ARBA" id="ARBA00022691"/>
    </source>
</evidence>
<dbReference type="STRING" id="1036181.SAMN05421756_1223"/>
<dbReference type="OrthoDB" id="9804789at2"/>
<evidence type="ECO:0000256" key="7">
    <source>
        <dbReference type="RuleBase" id="RU003960"/>
    </source>
</evidence>
<sequence>MSDHRTGRLWGVGVGPGDPELITRKGARLIAAADVVAYHSGTAGRSIARSIAGDLVRPDAVEELLVYPVTTGTTDHPLGYYGAVSDFYDASAARLAAHLDAGRDVVVLAEGDPMFYSSYSYLHDRLADRYACAVVPGVTAVSASTAALATPVSRHEDVLTVLPGTLPVPELARRLATTDAAAIMKLGRTFAGVLDALRQAGRLDDALYVERASTEAQRVVPISEVDPAQVPYFAMVLVPGPDRRADSASRAASLPVDGAEEAAPRPVARGHLLVVGLGPGPDRWVTPEVAAALAEVEHVVGYGPYVERVPPRPGLTLHATGNTVEVDRARDAFRLAADGARVAIVSGGDAGVFGMAAAAYEVADEFPDVTVEVLPGLTAAQAVAARAGAPLGADYAVLSLSDRLKPWELVERRLRAAADADLVLALYNPASRSRTWQVAAARDLLLQVRGPETVVVVGRDVGRAEESVLVTTLGALDPASVDMKTLLVIGSSATRVSAAGQVWTPRSTA</sequence>
<dbReference type="Gene3D" id="3.30.950.10">
    <property type="entry name" value="Methyltransferase, Cobalt-precorrin-4 Transmethylase, Domain 2"/>
    <property type="match status" value="2"/>
</dbReference>
<comment type="similarity">
    <text evidence="2 7">Belongs to the precorrin methyltransferase family.</text>
</comment>
<dbReference type="InterPro" id="IPR051810">
    <property type="entry name" value="Precorrin_MeTrfase"/>
</dbReference>
<evidence type="ECO:0000259" key="8">
    <source>
        <dbReference type="Pfam" id="PF00590"/>
    </source>
</evidence>
<dbReference type="PANTHER" id="PTHR47036">
    <property type="entry name" value="COBALT-FACTOR III C(17)-METHYLTRANSFERASE-RELATED"/>
    <property type="match status" value="1"/>
</dbReference>
<keyword evidence="10" id="KW-1185">Reference proteome</keyword>
<dbReference type="InterPro" id="IPR035996">
    <property type="entry name" value="4pyrrol_Methylase_sf"/>
</dbReference>
<accession>A0A1H9NUC4</accession>
<dbReference type="InterPro" id="IPR014777">
    <property type="entry name" value="4pyrrole_Mease_sub1"/>
</dbReference>
<dbReference type="InterPro" id="IPR012382">
    <property type="entry name" value="CobI/CbiL"/>
</dbReference>
<dbReference type="GO" id="GO:0032259">
    <property type="term" value="P:methylation"/>
    <property type="evidence" value="ECO:0007669"/>
    <property type="project" value="UniProtKB-KW"/>
</dbReference>
<gene>
    <name evidence="9" type="ORF">SAMN05421756_1223</name>
</gene>
<feature type="domain" description="Tetrapyrrole methylase" evidence="8">
    <location>
        <begin position="272"/>
        <end position="476"/>
    </location>
</feature>
<dbReference type="CDD" id="cd11645">
    <property type="entry name" value="Precorrin_2_C20_MT"/>
    <property type="match status" value="1"/>
</dbReference>
<dbReference type="NCBIfam" id="NF004647">
    <property type="entry name" value="PRK05990.1"/>
    <property type="match status" value="1"/>
</dbReference>
<proteinExistence type="inferred from homology"/>
<dbReference type="EMBL" id="FOFA01000022">
    <property type="protein sequence ID" value="SER39367.1"/>
    <property type="molecule type" value="Genomic_DNA"/>
</dbReference>
<keyword evidence="4 7" id="KW-0489">Methyltransferase</keyword>
<evidence type="ECO:0000256" key="2">
    <source>
        <dbReference type="ARBA" id="ARBA00005879"/>
    </source>
</evidence>
<dbReference type="Pfam" id="PF00590">
    <property type="entry name" value="TP_methylase"/>
    <property type="match status" value="2"/>
</dbReference>
<feature type="domain" description="Tetrapyrrole methylase" evidence="8">
    <location>
        <begin position="8"/>
        <end position="221"/>
    </location>
</feature>
<dbReference type="Gene3D" id="3.40.1010.10">
    <property type="entry name" value="Cobalt-precorrin-4 Transmethylase, Domain 1"/>
    <property type="match status" value="2"/>
</dbReference>
<organism evidence="9 10">
    <name type="scientific">Microlunatus flavus</name>
    <dbReference type="NCBI Taxonomy" id="1036181"/>
    <lineage>
        <taxon>Bacteria</taxon>
        <taxon>Bacillati</taxon>
        <taxon>Actinomycetota</taxon>
        <taxon>Actinomycetes</taxon>
        <taxon>Propionibacteriales</taxon>
        <taxon>Propionibacteriaceae</taxon>
        <taxon>Microlunatus</taxon>
    </lineage>
</organism>
<keyword evidence="6" id="KW-0949">S-adenosyl-L-methionine</keyword>
<dbReference type="RefSeq" id="WP_091187255.1">
    <property type="nucleotide sequence ID" value="NZ_FOFA01000022.1"/>
</dbReference>
<dbReference type="Proteomes" id="UP000198504">
    <property type="component" value="Unassembled WGS sequence"/>
</dbReference>
<reference evidence="10" key="1">
    <citation type="submission" date="2016-10" db="EMBL/GenBank/DDBJ databases">
        <authorList>
            <person name="Varghese N."/>
            <person name="Submissions S."/>
        </authorList>
    </citation>
    <scope>NUCLEOTIDE SEQUENCE [LARGE SCALE GENOMIC DNA]</scope>
    <source>
        <strain evidence="10">CGMCC 4.6856</strain>
    </source>
</reference>
<keyword evidence="5 7" id="KW-0808">Transferase</keyword>
<evidence type="ECO:0000313" key="10">
    <source>
        <dbReference type="Proteomes" id="UP000198504"/>
    </source>
</evidence>
<evidence type="ECO:0000313" key="9">
    <source>
        <dbReference type="EMBL" id="SER39367.1"/>
    </source>
</evidence>
<protein>
    <submittedName>
        <fullName evidence="9">Precorrin-2 C20-methyltransferase / precorrin-3B C17-methyltransferase</fullName>
    </submittedName>
</protein>
<evidence type="ECO:0000256" key="4">
    <source>
        <dbReference type="ARBA" id="ARBA00022603"/>
    </source>
</evidence>
<dbReference type="SUPFAM" id="SSF53790">
    <property type="entry name" value="Tetrapyrrole methylase"/>
    <property type="match status" value="2"/>
</dbReference>
<evidence type="ECO:0000256" key="5">
    <source>
        <dbReference type="ARBA" id="ARBA00022679"/>
    </source>
</evidence>
<dbReference type="PROSITE" id="PS00840">
    <property type="entry name" value="SUMT_2"/>
    <property type="match status" value="1"/>
</dbReference>
<dbReference type="AlphaFoldDB" id="A0A1H9NUC4"/>
<dbReference type="UniPathway" id="UPA00148"/>
<dbReference type="NCBIfam" id="TIGR01467">
    <property type="entry name" value="cobI_cbiL"/>
    <property type="match status" value="1"/>
</dbReference>
<evidence type="ECO:0000256" key="3">
    <source>
        <dbReference type="ARBA" id="ARBA00022573"/>
    </source>
</evidence>
<dbReference type="InterPro" id="IPR006363">
    <property type="entry name" value="Cbl_synth_CobJ/CibH_dom"/>
</dbReference>
<evidence type="ECO:0000256" key="1">
    <source>
        <dbReference type="ARBA" id="ARBA00004953"/>
    </source>
</evidence>
<dbReference type="PANTHER" id="PTHR47036:SF1">
    <property type="entry name" value="COBALT-FACTOR III C(17)-METHYLTRANSFERASE-RELATED"/>
    <property type="match status" value="1"/>
</dbReference>
<dbReference type="InterPro" id="IPR006364">
    <property type="entry name" value="CobI/CbiL/CobIJ_dom"/>
</dbReference>
<dbReference type="NCBIfam" id="TIGR01466">
    <property type="entry name" value="cobJ_cbiH"/>
    <property type="match status" value="1"/>
</dbReference>
<dbReference type="InterPro" id="IPR000878">
    <property type="entry name" value="4pyrrol_Mease"/>
</dbReference>
<dbReference type="InterPro" id="IPR014776">
    <property type="entry name" value="4pyrrole_Mease_sub2"/>
</dbReference>
<keyword evidence="3" id="KW-0169">Cobalamin biosynthesis</keyword>
<dbReference type="GO" id="GO:0009236">
    <property type="term" value="P:cobalamin biosynthetic process"/>
    <property type="evidence" value="ECO:0007669"/>
    <property type="project" value="UniProtKB-UniPathway"/>
</dbReference>
<name>A0A1H9NUC4_9ACTN</name>
<dbReference type="InterPro" id="IPR003043">
    <property type="entry name" value="Uropor_MeTrfase_CS"/>
</dbReference>